<dbReference type="SMART" id="SM00525">
    <property type="entry name" value="FES"/>
    <property type="match status" value="1"/>
</dbReference>
<evidence type="ECO:0000256" key="6">
    <source>
        <dbReference type="ARBA" id="ARBA00022485"/>
    </source>
</evidence>
<keyword evidence="6" id="KW-0004">4Fe-4S</keyword>
<feature type="domain" description="HhH-GPD" evidence="15">
    <location>
        <begin position="89"/>
        <end position="240"/>
    </location>
</feature>
<dbReference type="Gene3D" id="3.90.79.10">
    <property type="entry name" value="Nucleoside Triphosphate Pyrophosphohydrolase"/>
    <property type="match status" value="1"/>
</dbReference>
<evidence type="ECO:0000256" key="14">
    <source>
        <dbReference type="SAM" id="MobiDB-lite"/>
    </source>
</evidence>
<comment type="similarity">
    <text evidence="3">Belongs to the Nth/MutY family.</text>
</comment>
<keyword evidence="12" id="KW-0234">DNA repair</keyword>
<dbReference type="InterPro" id="IPR011257">
    <property type="entry name" value="DNA_glycosylase"/>
</dbReference>
<dbReference type="SUPFAM" id="SSF55811">
    <property type="entry name" value="Nudix"/>
    <property type="match status" value="1"/>
</dbReference>
<keyword evidence="17" id="KW-1185">Reference proteome</keyword>
<evidence type="ECO:0000256" key="3">
    <source>
        <dbReference type="ARBA" id="ARBA00008343"/>
    </source>
</evidence>
<dbReference type="PANTHER" id="PTHR42944">
    <property type="entry name" value="ADENINE DNA GLYCOSYLASE"/>
    <property type="match status" value="1"/>
</dbReference>
<reference evidence="16 17" key="2">
    <citation type="journal article" date="2012" name="Open Biol.">
        <title>Characteristics of nucleosomes and linker DNA regions on the genome of the basidiomycete Mixia osmundae revealed by mono- and dinucleosome mapping.</title>
        <authorList>
            <person name="Nishida H."/>
            <person name="Kondo S."/>
            <person name="Matsumoto T."/>
            <person name="Suzuki Y."/>
            <person name="Yoshikawa H."/>
            <person name="Taylor T.D."/>
            <person name="Sugiyama J."/>
        </authorList>
    </citation>
    <scope>NUCLEOTIDE SEQUENCE [LARGE SCALE GENOMIC DNA]</scope>
    <source>
        <strain evidence="17">CBS 9802 / IAM 14324 / JCM 22182 / KY 12970</strain>
    </source>
</reference>
<accession>G7E7P8</accession>
<gene>
    <name evidence="16" type="primary">Mo05546</name>
    <name evidence="16" type="ORF">E5Q_05546</name>
</gene>
<evidence type="ECO:0000256" key="12">
    <source>
        <dbReference type="ARBA" id="ARBA00023204"/>
    </source>
</evidence>
<dbReference type="HOGENOM" id="CLU_012862_0_0_1"/>
<dbReference type="Gene3D" id="1.10.340.30">
    <property type="entry name" value="Hypothetical protein, domain 2"/>
    <property type="match status" value="1"/>
</dbReference>
<dbReference type="GO" id="GO:0006285">
    <property type="term" value="P:base-excision repair, AP site formation"/>
    <property type="evidence" value="ECO:0007669"/>
    <property type="project" value="UniProtKB-ARBA"/>
</dbReference>
<evidence type="ECO:0000256" key="5">
    <source>
        <dbReference type="ARBA" id="ARBA00022023"/>
    </source>
</evidence>
<comment type="cofactor">
    <cofactor evidence="2">
        <name>[4Fe-4S] cluster</name>
        <dbReference type="ChEBI" id="CHEBI:49883"/>
    </cofactor>
</comment>
<dbReference type="InParanoid" id="G7E7P8"/>
<dbReference type="GO" id="GO:0034039">
    <property type="term" value="F:8-oxo-7,8-dihydroguanine DNA N-glycosylase activity"/>
    <property type="evidence" value="ECO:0007669"/>
    <property type="project" value="TreeGrafter"/>
</dbReference>
<evidence type="ECO:0000256" key="10">
    <source>
        <dbReference type="ARBA" id="ARBA00023004"/>
    </source>
</evidence>
<dbReference type="FunCoup" id="G7E7P8">
    <property type="interactions" value="238"/>
</dbReference>
<evidence type="ECO:0000256" key="8">
    <source>
        <dbReference type="ARBA" id="ARBA00022763"/>
    </source>
</evidence>
<dbReference type="Proteomes" id="UP000009131">
    <property type="component" value="Unassembled WGS sequence"/>
</dbReference>
<evidence type="ECO:0000256" key="4">
    <source>
        <dbReference type="ARBA" id="ARBA00012045"/>
    </source>
</evidence>
<dbReference type="InterPro" id="IPR044298">
    <property type="entry name" value="MIG/MutY"/>
</dbReference>
<evidence type="ECO:0000256" key="2">
    <source>
        <dbReference type="ARBA" id="ARBA00001966"/>
    </source>
</evidence>
<dbReference type="InterPro" id="IPR023170">
    <property type="entry name" value="HhH_base_excis_C"/>
</dbReference>
<dbReference type="InterPro" id="IPR003651">
    <property type="entry name" value="Endonuclease3_FeS-loop_motif"/>
</dbReference>
<sequence>MSISEVAQARALVDAALSTSTRVHRSDYHRLEAFRAPKLLHEALLSWYDTVKETRSMPWRKELSREQLDKLTVVQKGQRAYETWVSEIMLQQTQVATVIPYYNRWMAAFPTVTDLAQADIEQVNAIWSGLGYYSRASRLLSGAKKVVGEFDGVLPSSTKKLEQVDGIGPYSAGAIASIAFGKAVPMVDGNIHRVLARFFAIHAPQMAKPTTNAIWSRAKELVPDDRPGEWNQALMELGATVCTPKSPSCDTCPLSAYCRANLEARGWEARTQAMPKKSIFSLSPARKRARITSSSDSSDTETSAVADIEADAACPLCAPIDLVSFTAPKAMSTKAAGKQRDSGSAKTFDVTIYPMAKDKKVVRKEDTACLLIEWCSSDRNAAPGSSRVLLVRRPDKGLLAGLWEFICIDLEPNAPSDEESRRALLEPTIGRFLPGFFESQQPLSQPDSDVEPAVRIAEKGSATQVYTHQTRQYHLTTLVITSDVLPRLAKASKPSAKPEESSSKRKKKQANSEDEADVIPELRWVSRTDLPTSNVGGAMLKLWDLYIGATDSTKPKPAAKQKAKNHPHFLARLSENGLQASNKKKCCVLRYYDISTCVMADKAGYEK</sequence>
<dbReference type="eggNOG" id="KOG2457">
    <property type="taxonomic scope" value="Eukaryota"/>
</dbReference>
<dbReference type="GO" id="GO:0035485">
    <property type="term" value="F:adenine/guanine mispair binding"/>
    <property type="evidence" value="ECO:0007669"/>
    <property type="project" value="TreeGrafter"/>
</dbReference>
<dbReference type="STRING" id="764103.G7E7P8"/>
<dbReference type="AlphaFoldDB" id="G7E7P8"/>
<dbReference type="GO" id="GO:0000701">
    <property type="term" value="F:purine-specific mismatch base pair DNA N-glycosylase activity"/>
    <property type="evidence" value="ECO:0007669"/>
    <property type="project" value="UniProtKB-EC"/>
</dbReference>
<dbReference type="SMART" id="SM00478">
    <property type="entry name" value="ENDO3c"/>
    <property type="match status" value="1"/>
</dbReference>
<dbReference type="GO" id="GO:0046872">
    <property type="term" value="F:metal ion binding"/>
    <property type="evidence" value="ECO:0007669"/>
    <property type="project" value="UniProtKB-KW"/>
</dbReference>
<dbReference type="FunFam" id="1.10.1670.10:FF:000002">
    <property type="entry name" value="Adenine DNA glycosylase"/>
    <property type="match status" value="1"/>
</dbReference>
<protein>
    <recommendedName>
        <fullName evidence="5">Adenine DNA glycosylase</fullName>
        <ecNumber evidence="4">3.2.2.31</ecNumber>
    </recommendedName>
</protein>
<evidence type="ECO:0000259" key="15">
    <source>
        <dbReference type="SMART" id="SM00478"/>
    </source>
</evidence>
<name>G7E7P8_MIXOS</name>
<dbReference type="Pfam" id="PF10576">
    <property type="entry name" value="EndIII_4Fe-2S"/>
    <property type="match status" value="1"/>
</dbReference>
<evidence type="ECO:0000256" key="1">
    <source>
        <dbReference type="ARBA" id="ARBA00000843"/>
    </source>
</evidence>
<evidence type="ECO:0000256" key="7">
    <source>
        <dbReference type="ARBA" id="ARBA00022723"/>
    </source>
</evidence>
<dbReference type="EC" id="3.2.2.31" evidence="4"/>
<comment type="caution">
    <text evidence="16">The sequence shown here is derived from an EMBL/GenBank/DDBJ whole genome shotgun (WGS) entry which is preliminary data.</text>
</comment>
<organism evidence="16 17">
    <name type="scientific">Mixia osmundae (strain CBS 9802 / IAM 14324 / JCM 22182 / KY 12970)</name>
    <dbReference type="NCBI Taxonomy" id="764103"/>
    <lineage>
        <taxon>Eukaryota</taxon>
        <taxon>Fungi</taxon>
        <taxon>Dikarya</taxon>
        <taxon>Basidiomycota</taxon>
        <taxon>Pucciniomycotina</taxon>
        <taxon>Mixiomycetes</taxon>
        <taxon>Mixiales</taxon>
        <taxon>Mixiaceae</taxon>
        <taxon>Mixia</taxon>
    </lineage>
</organism>
<keyword evidence="13" id="KW-0326">Glycosidase</keyword>
<evidence type="ECO:0000256" key="13">
    <source>
        <dbReference type="ARBA" id="ARBA00023295"/>
    </source>
</evidence>
<evidence type="ECO:0000256" key="9">
    <source>
        <dbReference type="ARBA" id="ARBA00022801"/>
    </source>
</evidence>
<dbReference type="PANTHER" id="PTHR42944:SF1">
    <property type="entry name" value="ADENINE DNA GLYCOSYLASE"/>
    <property type="match status" value="1"/>
</dbReference>
<dbReference type="GO" id="GO:0032357">
    <property type="term" value="F:oxidized purine DNA binding"/>
    <property type="evidence" value="ECO:0007669"/>
    <property type="project" value="TreeGrafter"/>
</dbReference>
<keyword evidence="11" id="KW-0411">Iron-sulfur</keyword>
<evidence type="ECO:0000313" key="16">
    <source>
        <dbReference type="EMBL" id="GAA98858.1"/>
    </source>
</evidence>
<dbReference type="SUPFAM" id="SSF48150">
    <property type="entry name" value="DNA-glycosylase"/>
    <property type="match status" value="1"/>
</dbReference>
<keyword evidence="9" id="KW-0378">Hydrolase</keyword>
<dbReference type="GO" id="GO:0006298">
    <property type="term" value="P:mismatch repair"/>
    <property type="evidence" value="ECO:0007669"/>
    <property type="project" value="TreeGrafter"/>
</dbReference>
<dbReference type="Gene3D" id="1.10.1670.10">
    <property type="entry name" value="Helix-hairpin-Helix base-excision DNA repair enzymes (C-terminal)"/>
    <property type="match status" value="1"/>
</dbReference>
<dbReference type="Pfam" id="PF00730">
    <property type="entry name" value="HhH-GPD"/>
    <property type="match status" value="1"/>
</dbReference>
<proteinExistence type="inferred from homology"/>
<dbReference type="EMBL" id="BABT02000165">
    <property type="protein sequence ID" value="GAA98858.1"/>
    <property type="molecule type" value="Genomic_DNA"/>
</dbReference>
<reference evidence="16 17" key="1">
    <citation type="journal article" date="2011" name="J. Gen. Appl. Microbiol.">
        <title>Draft genome sequencing of the enigmatic basidiomycete Mixia osmundae.</title>
        <authorList>
            <person name="Nishida H."/>
            <person name="Nagatsuka Y."/>
            <person name="Sugiyama J."/>
        </authorList>
    </citation>
    <scope>NUCLEOTIDE SEQUENCE [LARGE SCALE GENOMIC DNA]</scope>
    <source>
        <strain evidence="17">CBS 9802 / IAM 14324 / JCM 22182 / KY 12970</strain>
    </source>
</reference>
<keyword evidence="7" id="KW-0479">Metal-binding</keyword>
<keyword evidence="10" id="KW-0408">Iron</keyword>
<dbReference type="InterPro" id="IPR015797">
    <property type="entry name" value="NUDIX_hydrolase-like_dom_sf"/>
</dbReference>
<feature type="region of interest" description="Disordered" evidence="14">
    <location>
        <begin position="489"/>
        <end position="515"/>
    </location>
</feature>
<dbReference type="OrthoDB" id="10248838at2759"/>
<evidence type="ECO:0000256" key="11">
    <source>
        <dbReference type="ARBA" id="ARBA00023014"/>
    </source>
</evidence>
<dbReference type="GO" id="GO:0005634">
    <property type="term" value="C:nucleus"/>
    <property type="evidence" value="ECO:0007669"/>
    <property type="project" value="TreeGrafter"/>
</dbReference>
<dbReference type="CDD" id="cd00056">
    <property type="entry name" value="ENDO3c"/>
    <property type="match status" value="1"/>
</dbReference>
<evidence type="ECO:0000313" key="17">
    <source>
        <dbReference type="Proteomes" id="UP000009131"/>
    </source>
</evidence>
<dbReference type="GO" id="GO:0051539">
    <property type="term" value="F:4 iron, 4 sulfur cluster binding"/>
    <property type="evidence" value="ECO:0007669"/>
    <property type="project" value="UniProtKB-KW"/>
</dbReference>
<dbReference type="FunFam" id="1.10.340.30:FF:000002">
    <property type="entry name" value="Adenine DNA glycosylase"/>
    <property type="match status" value="1"/>
</dbReference>
<dbReference type="InterPro" id="IPR003265">
    <property type="entry name" value="HhH-GPD_domain"/>
</dbReference>
<keyword evidence="8" id="KW-0227">DNA damage</keyword>
<comment type="catalytic activity">
    <reaction evidence="1">
        <text>Hydrolyzes free adenine bases from 7,8-dihydro-8-oxoguanine:adenine mismatched double-stranded DNA, leaving an apurinic site.</text>
        <dbReference type="EC" id="3.2.2.31"/>
    </reaction>
</comment>